<dbReference type="PANTHER" id="PTHR30185">
    <property type="entry name" value="CRYPTIC BETA-GLUCOSIDE BGL OPERON ANTITERMINATOR"/>
    <property type="match status" value="1"/>
</dbReference>
<dbReference type="InterPro" id="IPR050661">
    <property type="entry name" value="BglG_antiterminators"/>
</dbReference>
<accession>A0A316M9W1</accession>
<sequence>MLSISELSKDRQLLSGFSLYLRPAINRLKYKMILRNPLLDSIKENYPEVFGAMWIASSVFEKHFGMRISEEEIGYIVLHICAGIERSK</sequence>
<comment type="caution">
    <text evidence="3">The sequence shown here is derived from an EMBL/GenBank/DDBJ whole genome shotgun (WGS) entry which is preliminary data.</text>
</comment>
<feature type="domain" description="PRD" evidence="2">
    <location>
        <begin position="1"/>
        <end position="88"/>
    </location>
</feature>
<dbReference type="InterPro" id="IPR036634">
    <property type="entry name" value="PRD_sf"/>
</dbReference>
<gene>
    <name evidence="3" type="ORF">DBY38_02575</name>
</gene>
<dbReference type="Proteomes" id="UP000246114">
    <property type="component" value="Unassembled WGS sequence"/>
</dbReference>
<organism evidence="3 4">
    <name type="scientific">Clostridium cadaveris</name>
    <dbReference type="NCBI Taxonomy" id="1529"/>
    <lineage>
        <taxon>Bacteria</taxon>
        <taxon>Bacillati</taxon>
        <taxon>Bacillota</taxon>
        <taxon>Clostridia</taxon>
        <taxon>Eubacteriales</taxon>
        <taxon>Clostridiaceae</taxon>
        <taxon>Clostridium</taxon>
    </lineage>
</organism>
<dbReference type="AlphaFoldDB" id="A0A316M9W1"/>
<name>A0A316M9W1_9CLOT</name>
<evidence type="ECO:0000256" key="1">
    <source>
        <dbReference type="ARBA" id="ARBA00022737"/>
    </source>
</evidence>
<reference evidence="3 4" key="1">
    <citation type="submission" date="2018-03" db="EMBL/GenBank/DDBJ databases">
        <title>The uncultured portion of the human microbiome is neutrally assembled.</title>
        <authorList>
            <person name="Jeraldo P."/>
            <person name="Boardman L."/>
            <person name="White B.A."/>
            <person name="Nelson H."/>
            <person name="Goldenfeld N."/>
            <person name="Chia N."/>
        </authorList>
    </citation>
    <scope>NUCLEOTIDE SEQUENCE [LARGE SCALE GENOMIC DNA]</scope>
    <source>
        <strain evidence="3">CIM:MAG 903</strain>
    </source>
</reference>
<evidence type="ECO:0000313" key="3">
    <source>
        <dbReference type="EMBL" id="PWL55096.1"/>
    </source>
</evidence>
<dbReference type="InterPro" id="IPR011608">
    <property type="entry name" value="PRD"/>
</dbReference>
<evidence type="ECO:0000313" key="4">
    <source>
        <dbReference type="Proteomes" id="UP000246114"/>
    </source>
</evidence>
<dbReference type="PROSITE" id="PS51372">
    <property type="entry name" value="PRD_2"/>
    <property type="match status" value="1"/>
</dbReference>
<dbReference type="RefSeq" id="WP_027639812.1">
    <property type="nucleotide sequence ID" value="NZ_JABAGG010000042.1"/>
</dbReference>
<dbReference type="GO" id="GO:0006355">
    <property type="term" value="P:regulation of DNA-templated transcription"/>
    <property type="evidence" value="ECO:0007669"/>
    <property type="project" value="InterPro"/>
</dbReference>
<dbReference type="Pfam" id="PF00874">
    <property type="entry name" value="PRD"/>
    <property type="match status" value="1"/>
</dbReference>
<proteinExistence type="predicted"/>
<dbReference type="PANTHER" id="PTHR30185:SF13">
    <property type="entry name" value="LICABCH OPERON REGULATOR-RELATED"/>
    <property type="match status" value="1"/>
</dbReference>
<keyword evidence="1" id="KW-0677">Repeat</keyword>
<protein>
    <submittedName>
        <fullName evidence="3">PRD domain-containing protein</fullName>
    </submittedName>
</protein>
<dbReference type="SUPFAM" id="SSF63520">
    <property type="entry name" value="PTS-regulatory domain, PRD"/>
    <property type="match status" value="1"/>
</dbReference>
<evidence type="ECO:0000259" key="2">
    <source>
        <dbReference type="PROSITE" id="PS51372"/>
    </source>
</evidence>
<dbReference type="EMBL" id="QAMZ01000013">
    <property type="protein sequence ID" value="PWL55096.1"/>
    <property type="molecule type" value="Genomic_DNA"/>
</dbReference>
<dbReference type="Gene3D" id="1.10.1790.10">
    <property type="entry name" value="PRD domain"/>
    <property type="match status" value="1"/>
</dbReference>